<proteinExistence type="predicted"/>
<protein>
    <submittedName>
        <fullName evidence="1">Uncharacterized protein</fullName>
    </submittedName>
</protein>
<dbReference type="Proteomes" id="UP000828048">
    <property type="component" value="Chromosome 3"/>
</dbReference>
<keyword evidence="2" id="KW-1185">Reference proteome</keyword>
<gene>
    <name evidence="1" type="ORF">Vadar_016290</name>
</gene>
<evidence type="ECO:0000313" key="1">
    <source>
        <dbReference type="EMBL" id="KAH7857767.1"/>
    </source>
</evidence>
<organism evidence="1 2">
    <name type="scientific">Vaccinium darrowii</name>
    <dbReference type="NCBI Taxonomy" id="229202"/>
    <lineage>
        <taxon>Eukaryota</taxon>
        <taxon>Viridiplantae</taxon>
        <taxon>Streptophyta</taxon>
        <taxon>Embryophyta</taxon>
        <taxon>Tracheophyta</taxon>
        <taxon>Spermatophyta</taxon>
        <taxon>Magnoliopsida</taxon>
        <taxon>eudicotyledons</taxon>
        <taxon>Gunneridae</taxon>
        <taxon>Pentapetalae</taxon>
        <taxon>asterids</taxon>
        <taxon>Ericales</taxon>
        <taxon>Ericaceae</taxon>
        <taxon>Vaccinioideae</taxon>
        <taxon>Vaccinieae</taxon>
        <taxon>Vaccinium</taxon>
    </lineage>
</organism>
<accession>A0ACB7YWZ7</accession>
<name>A0ACB7YWZ7_9ERIC</name>
<sequence length="317" mass="35671">MNFSQESTVAATKMSRRRGPLHTCGASISAIASKAYTKTRDSRGPVRSMSNRMAKLASFSFPLIHAIQFQWLALLSFADDNILIFEKLMEKLFPPSTRLFDKIDEFLEIAETLPRKFDEAVSKFPTSVHQVPFLDLASTFLISWLKFFISKLTRWGSNNAKEREIRVDINCNNLNIEGESAEQAYLNIESPSHISISASSLNEPEIVRQEHGSPDSPMDTRGENVERLSFVSDCSENGTKIFTKSFKSVVMECSYKEMLEKGEKRNGENEEDAVKADSPKAIASKKEVVESENIGMELPILELFEASWHMKPGKVGK</sequence>
<comment type="caution">
    <text evidence="1">The sequence shown here is derived from an EMBL/GenBank/DDBJ whole genome shotgun (WGS) entry which is preliminary data.</text>
</comment>
<dbReference type="EMBL" id="CM037153">
    <property type="protein sequence ID" value="KAH7857767.1"/>
    <property type="molecule type" value="Genomic_DNA"/>
</dbReference>
<evidence type="ECO:0000313" key="2">
    <source>
        <dbReference type="Proteomes" id="UP000828048"/>
    </source>
</evidence>
<reference evidence="1 2" key="1">
    <citation type="journal article" date="2021" name="Hortic Res">
        <title>High-quality reference genome and annotation aids understanding of berry development for evergreen blueberry (Vaccinium darrowii).</title>
        <authorList>
            <person name="Yu J."/>
            <person name="Hulse-Kemp A.M."/>
            <person name="Babiker E."/>
            <person name="Staton M."/>
        </authorList>
    </citation>
    <scope>NUCLEOTIDE SEQUENCE [LARGE SCALE GENOMIC DNA]</scope>
    <source>
        <strain evidence="2">cv. NJ 8807/NJ 8810</strain>
        <tissue evidence="1">Young leaf</tissue>
    </source>
</reference>